<dbReference type="InterPro" id="IPR043128">
    <property type="entry name" value="Rev_trsase/Diguanyl_cyclase"/>
</dbReference>
<evidence type="ECO:0000256" key="2">
    <source>
        <dbReference type="ARBA" id="ARBA00023172"/>
    </source>
</evidence>
<evidence type="ECO:0000313" key="4">
    <source>
        <dbReference type="Proteomes" id="UP000789901"/>
    </source>
</evidence>
<dbReference type="PANTHER" id="PTHR35617:SF3">
    <property type="entry name" value="CORE-BINDING (CB) DOMAIN-CONTAINING PROTEIN"/>
    <property type="match status" value="1"/>
</dbReference>
<gene>
    <name evidence="3" type="ORF">GMARGA_LOCUS23989</name>
</gene>
<evidence type="ECO:0000313" key="3">
    <source>
        <dbReference type="EMBL" id="CAG8805010.1"/>
    </source>
</evidence>
<protein>
    <submittedName>
        <fullName evidence="3">382_t:CDS:1</fullName>
    </submittedName>
</protein>
<dbReference type="InterPro" id="IPR043502">
    <property type="entry name" value="DNA/RNA_pol_sf"/>
</dbReference>
<dbReference type="Gene3D" id="1.10.443.10">
    <property type="entry name" value="Intergrase catalytic core"/>
    <property type="match status" value="1"/>
</dbReference>
<keyword evidence="4" id="KW-1185">Reference proteome</keyword>
<dbReference type="InterPro" id="IPR010998">
    <property type="entry name" value="Integrase_recombinase_N"/>
</dbReference>
<dbReference type="SUPFAM" id="SSF56349">
    <property type="entry name" value="DNA breaking-rejoining enzymes"/>
    <property type="match status" value="1"/>
</dbReference>
<dbReference type="EMBL" id="CAJVQB010024827">
    <property type="protein sequence ID" value="CAG8805010.1"/>
    <property type="molecule type" value="Genomic_DNA"/>
</dbReference>
<keyword evidence="2" id="KW-0233">DNA recombination</keyword>
<dbReference type="Gene3D" id="1.10.150.130">
    <property type="match status" value="1"/>
</dbReference>
<accession>A0ABN7VYZ1</accession>
<dbReference type="CDD" id="cd09275">
    <property type="entry name" value="RNase_HI_RT_DIRS1"/>
    <property type="match status" value="1"/>
</dbReference>
<name>A0ABN7VYZ1_GIGMA</name>
<organism evidence="3 4">
    <name type="scientific">Gigaspora margarita</name>
    <dbReference type="NCBI Taxonomy" id="4874"/>
    <lineage>
        <taxon>Eukaryota</taxon>
        <taxon>Fungi</taxon>
        <taxon>Fungi incertae sedis</taxon>
        <taxon>Mucoromycota</taxon>
        <taxon>Glomeromycotina</taxon>
        <taxon>Glomeromycetes</taxon>
        <taxon>Diversisporales</taxon>
        <taxon>Gigasporaceae</taxon>
        <taxon>Gigaspora</taxon>
    </lineage>
</organism>
<dbReference type="Proteomes" id="UP000789901">
    <property type="component" value="Unassembled WGS sequence"/>
</dbReference>
<dbReference type="InterPro" id="IPR011010">
    <property type="entry name" value="DNA_brk_join_enz"/>
</dbReference>
<dbReference type="SUPFAM" id="SSF56672">
    <property type="entry name" value="DNA/RNA polymerases"/>
    <property type="match status" value="1"/>
</dbReference>
<proteinExistence type="predicted"/>
<dbReference type="InterPro" id="IPR013762">
    <property type="entry name" value="Integrase-like_cat_sf"/>
</dbReference>
<sequence>IYLNLQDINALRHTIEEDDTTTSNNSPVDDDLVENYDAEQADNNAWIPTDEMLNFTTTIHKDNLLSKSTRAEILKEQPRNAQIKYEAPHMDKRIWKLMSLQAKETDKLLSKQSLKVIFPNYTPSSEREEIFGDDLNSIIEIENATNKLFNKAVDNRAITTFPTIVFKDREMFFGVATTMGIAQGYIATTRTQCPIKKRANSSDKEFVSPFAKLVSDDRTLWHMHTIKEGYCPEWHITPLLNIFPLDQYYIVPLELSGEIQKLLRKRVIEEIDSNTPYDILILIQSSAEVTKQTESVLQMLENLGFRINMPKSNLVLSQQVEYLGFQINSKEISLTHPYKKLPSLEGSSYHWCGTSIETNDMISNKRQKLSSEKIRMGHPINSILSEYPTTQLVGAIKNHKVIYGHWTQTQRRLHINVLELKAIHYALLSFETIKDQTIMIKSDNMTAVAYLNHQGNQNNSSTLIREIKHTSRLGFKSKTHATRLATEPNDIQLTIGEMETIHNRSLCEQKKHPTPILFLKVPRPVSSCNRCIETGLAQRNAMGKPTMDPYLKNIVQSDTRQSYALHYNSRVEDGTILTQSYSKPKMEDVRLLNIRTKLQAKKFPEKVIKKIQKATNKSSNATIGSSINKWCVWYYERSMDPIQGPLENIIEFLNDMSNQNKAFNMIASYGTAISEIHNHIDGYQVGRHPEITKFMIAIHKINSPPSTPDNGLDIWTAFLTALGTAIRPSNLQRIDLRTLCKSKQGISLEITNPKEVNISIAHGGNKYRTKKIFIDYYNDHDLCPASTMLKLLDRTQKWRNIPELQEHLFLTSTTPHRLATVYTISRWIKHILTQADPAAKTKDIRTILALFAQDAGADMNTLLALGNWSNYSVYQRFYQRDIRSMLE</sequence>
<evidence type="ECO:0000256" key="1">
    <source>
        <dbReference type="ARBA" id="ARBA00023125"/>
    </source>
</evidence>
<feature type="non-terminal residue" evidence="3">
    <location>
        <position position="1"/>
    </location>
</feature>
<dbReference type="PANTHER" id="PTHR35617">
    <property type="entry name" value="PHAGE_INTEGRASE DOMAIN-CONTAINING PROTEIN"/>
    <property type="match status" value="1"/>
</dbReference>
<dbReference type="SUPFAM" id="SSF47823">
    <property type="entry name" value="lambda integrase-like, N-terminal domain"/>
    <property type="match status" value="1"/>
</dbReference>
<reference evidence="3 4" key="1">
    <citation type="submission" date="2021-06" db="EMBL/GenBank/DDBJ databases">
        <authorList>
            <person name="Kallberg Y."/>
            <person name="Tangrot J."/>
            <person name="Rosling A."/>
        </authorList>
    </citation>
    <scope>NUCLEOTIDE SEQUENCE [LARGE SCALE GENOMIC DNA]</scope>
    <source>
        <strain evidence="3 4">120-4 pot B 10/14</strain>
    </source>
</reference>
<comment type="caution">
    <text evidence="3">The sequence shown here is derived from an EMBL/GenBank/DDBJ whole genome shotgun (WGS) entry which is preliminary data.</text>
</comment>
<keyword evidence="1" id="KW-0238">DNA-binding</keyword>
<dbReference type="Gene3D" id="3.30.70.270">
    <property type="match status" value="1"/>
</dbReference>